<accession>A0A2P2N557</accession>
<dbReference type="EMBL" id="GGEC01057147">
    <property type="protein sequence ID" value="MBX37631.1"/>
    <property type="molecule type" value="Transcribed_RNA"/>
</dbReference>
<dbReference type="AlphaFoldDB" id="A0A2P2N557"/>
<protein>
    <submittedName>
        <fullName evidence="1">Uncharacterized protein</fullName>
    </submittedName>
</protein>
<proteinExistence type="predicted"/>
<evidence type="ECO:0000313" key="1">
    <source>
        <dbReference type="EMBL" id="MBX37631.1"/>
    </source>
</evidence>
<organism evidence="1">
    <name type="scientific">Rhizophora mucronata</name>
    <name type="common">Asiatic mangrove</name>
    <dbReference type="NCBI Taxonomy" id="61149"/>
    <lineage>
        <taxon>Eukaryota</taxon>
        <taxon>Viridiplantae</taxon>
        <taxon>Streptophyta</taxon>
        <taxon>Embryophyta</taxon>
        <taxon>Tracheophyta</taxon>
        <taxon>Spermatophyta</taxon>
        <taxon>Magnoliopsida</taxon>
        <taxon>eudicotyledons</taxon>
        <taxon>Gunneridae</taxon>
        <taxon>Pentapetalae</taxon>
        <taxon>rosids</taxon>
        <taxon>fabids</taxon>
        <taxon>Malpighiales</taxon>
        <taxon>Rhizophoraceae</taxon>
        <taxon>Rhizophora</taxon>
    </lineage>
</organism>
<sequence length="30" mass="3619">MNTSQAHYILTIIQKKKKDKNSKKNDHGWY</sequence>
<reference evidence="1" key="1">
    <citation type="submission" date="2018-02" db="EMBL/GenBank/DDBJ databases">
        <title>Rhizophora mucronata_Transcriptome.</title>
        <authorList>
            <person name="Meera S.P."/>
            <person name="Sreeshan A."/>
            <person name="Augustine A."/>
        </authorList>
    </citation>
    <scope>NUCLEOTIDE SEQUENCE</scope>
    <source>
        <tissue evidence="1">Leaf</tissue>
    </source>
</reference>
<name>A0A2P2N557_RHIMU</name>